<gene>
    <name evidence="1" type="ORF">BJ138DRAFT_1119116</name>
</gene>
<keyword evidence="2" id="KW-1185">Reference proteome</keyword>
<sequence length="236" mass="25165">MNIAHLRRDSTPHLSPTRNTTATHSVYDSVSGSDSDDDYHRAVHGVRPQVVVGALRYPSHAFQVQPMDIDMPFIEEPLPAIEHAIWPSVPPISQTSTTFFALEKSLQDQNPDPTQPSDITAPVVSSEPNPGLIAVTSPGAVTGGVASAQDTEDSTADITAAGTLNTKKIAVEAHTTSLSETDGGGISVNGAYQMEENQGDSSSQWTDGASIPLSTALQDHFRTPFWGPKTLSIIFF</sequence>
<dbReference type="Proteomes" id="UP000790377">
    <property type="component" value="Unassembled WGS sequence"/>
</dbReference>
<proteinExistence type="predicted"/>
<organism evidence="1 2">
    <name type="scientific">Hygrophoropsis aurantiaca</name>
    <dbReference type="NCBI Taxonomy" id="72124"/>
    <lineage>
        <taxon>Eukaryota</taxon>
        <taxon>Fungi</taxon>
        <taxon>Dikarya</taxon>
        <taxon>Basidiomycota</taxon>
        <taxon>Agaricomycotina</taxon>
        <taxon>Agaricomycetes</taxon>
        <taxon>Agaricomycetidae</taxon>
        <taxon>Boletales</taxon>
        <taxon>Coniophorineae</taxon>
        <taxon>Hygrophoropsidaceae</taxon>
        <taxon>Hygrophoropsis</taxon>
    </lineage>
</organism>
<evidence type="ECO:0000313" key="1">
    <source>
        <dbReference type="EMBL" id="KAH7904756.1"/>
    </source>
</evidence>
<comment type="caution">
    <text evidence="1">The sequence shown here is derived from an EMBL/GenBank/DDBJ whole genome shotgun (WGS) entry which is preliminary data.</text>
</comment>
<evidence type="ECO:0000313" key="2">
    <source>
        <dbReference type="Proteomes" id="UP000790377"/>
    </source>
</evidence>
<protein>
    <submittedName>
        <fullName evidence="1">Uncharacterized protein</fullName>
    </submittedName>
</protein>
<reference evidence="1" key="1">
    <citation type="journal article" date="2021" name="New Phytol.">
        <title>Evolutionary innovations through gain and loss of genes in the ectomycorrhizal Boletales.</title>
        <authorList>
            <person name="Wu G."/>
            <person name="Miyauchi S."/>
            <person name="Morin E."/>
            <person name="Kuo A."/>
            <person name="Drula E."/>
            <person name="Varga T."/>
            <person name="Kohler A."/>
            <person name="Feng B."/>
            <person name="Cao Y."/>
            <person name="Lipzen A."/>
            <person name="Daum C."/>
            <person name="Hundley H."/>
            <person name="Pangilinan J."/>
            <person name="Johnson J."/>
            <person name="Barry K."/>
            <person name="LaButti K."/>
            <person name="Ng V."/>
            <person name="Ahrendt S."/>
            <person name="Min B."/>
            <person name="Choi I.G."/>
            <person name="Park H."/>
            <person name="Plett J.M."/>
            <person name="Magnuson J."/>
            <person name="Spatafora J.W."/>
            <person name="Nagy L.G."/>
            <person name="Henrissat B."/>
            <person name="Grigoriev I.V."/>
            <person name="Yang Z.L."/>
            <person name="Xu J."/>
            <person name="Martin F.M."/>
        </authorList>
    </citation>
    <scope>NUCLEOTIDE SEQUENCE</scope>
    <source>
        <strain evidence="1">ATCC 28755</strain>
    </source>
</reference>
<name>A0ACB7ZUX0_9AGAM</name>
<dbReference type="EMBL" id="MU268371">
    <property type="protein sequence ID" value="KAH7904756.1"/>
    <property type="molecule type" value="Genomic_DNA"/>
</dbReference>
<accession>A0ACB7ZUX0</accession>